<gene>
    <name evidence="3" type="ORF">B0T24DRAFT_672096</name>
</gene>
<sequence length="226" mass="23324">MGSIYNIVVAVLLIASSWANAAPAAAGDNSVSSPSLDRRQTTSKYCASSGVCYLQIVTSGSNPTFRIAIPDGAAAPFDTLLQIIAPVSLGWAGFSWGGGMTLNPLTVAWPNGNKVTVSSRWSNGRTLPGLYSSATYKTLSSSKNATHWAVEVACTGCSRWSGGSLATSGSINTFAWAMSRTAVAQPASTGSSFSIHNNVGMFSDDLSAAKTPSSVFSQYIKSAASS</sequence>
<name>A0AAE0NII0_9PEZI</name>
<accession>A0AAE0NII0</accession>
<evidence type="ECO:0000259" key="2">
    <source>
        <dbReference type="Pfam" id="PF16010"/>
    </source>
</evidence>
<organism evidence="3 4">
    <name type="scientific">Lasiosphaeria ovina</name>
    <dbReference type="NCBI Taxonomy" id="92902"/>
    <lineage>
        <taxon>Eukaryota</taxon>
        <taxon>Fungi</taxon>
        <taxon>Dikarya</taxon>
        <taxon>Ascomycota</taxon>
        <taxon>Pezizomycotina</taxon>
        <taxon>Sordariomycetes</taxon>
        <taxon>Sordariomycetidae</taxon>
        <taxon>Sordariales</taxon>
        <taxon>Lasiosphaeriaceae</taxon>
        <taxon>Lasiosphaeria</taxon>
    </lineage>
</organism>
<dbReference type="Proteomes" id="UP001287356">
    <property type="component" value="Unassembled WGS sequence"/>
</dbReference>
<dbReference type="InterPro" id="IPR015920">
    <property type="entry name" value="Cellobiose_DH-like_cyt"/>
</dbReference>
<evidence type="ECO:0000313" key="3">
    <source>
        <dbReference type="EMBL" id="KAK3382080.1"/>
    </source>
</evidence>
<reference evidence="3" key="1">
    <citation type="journal article" date="2023" name="Mol. Phylogenet. Evol.">
        <title>Genome-scale phylogeny and comparative genomics of the fungal order Sordariales.</title>
        <authorList>
            <person name="Hensen N."/>
            <person name="Bonometti L."/>
            <person name="Westerberg I."/>
            <person name="Brannstrom I.O."/>
            <person name="Guillou S."/>
            <person name="Cros-Aarteil S."/>
            <person name="Calhoun S."/>
            <person name="Haridas S."/>
            <person name="Kuo A."/>
            <person name="Mondo S."/>
            <person name="Pangilinan J."/>
            <person name="Riley R."/>
            <person name="LaButti K."/>
            <person name="Andreopoulos B."/>
            <person name="Lipzen A."/>
            <person name="Chen C."/>
            <person name="Yan M."/>
            <person name="Daum C."/>
            <person name="Ng V."/>
            <person name="Clum A."/>
            <person name="Steindorff A."/>
            <person name="Ohm R.A."/>
            <person name="Martin F."/>
            <person name="Silar P."/>
            <person name="Natvig D.O."/>
            <person name="Lalanne C."/>
            <person name="Gautier V."/>
            <person name="Ament-Velasquez S.L."/>
            <person name="Kruys A."/>
            <person name="Hutchinson M.I."/>
            <person name="Powell A.J."/>
            <person name="Barry K."/>
            <person name="Miller A.N."/>
            <person name="Grigoriev I.V."/>
            <person name="Debuchy R."/>
            <person name="Gladieux P."/>
            <person name="Hiltunen Thoren M."/>
            <person name="Johannesson H."/>
        </authorList>
    </citation>
    <scope>NUCLEOTIDE SEQUENCE</scope>
    <source>
        <strain evidence="3">CBS 958.72</strain>
    </source>
</reference>
<feature type="chain" id="PRO_5042239463" description="Cellobiose dehydrogenase-like cytochrome domain-containing protein" evidence="1">
    <location>
        <begin position="22"/>
        <end position="226"/>
    </location>
</feature>
<dbReference type="Gene3D" id="2.60.40.1210">
    <property type="entry name" value="Cellobiose dehydrogenase, cytochrome domain"/>
    <property type="match status" value="1"/>
</dbReference>
<dbReference type="SUPFAM" id="SSF49344">
    <property type="entry name" value="CBD9-like"/>
    <property type="match status" value="1"/>
</dbReference>
<dbReference type="PANTHER" id="PTHR47797">
    <property type="entry name" value="DEHYDROGENASE, PUTATIVE (AFU_ORTHOLOGUE AFUA_8G05805)-RELATED"/>
    <property type="match status" value="1"/>
</dbReference>
<comment type="caution">
    <text evidence="3">The sequence shown here is derived from an EMBL/GenBank/DDBJ whole genome shotgun (WGS) entry which is preliminary data.</text>
</comment>
<dbReference type="Pfam" id="PF16010">
    <property type="entry name" value="CDH-cyt"/>
    <property type="match status" value="1"/>
</dbReference>
<keyword evidence="4" id="KW-1185">Reference proteome</keyword>
<feature type="domain" description="Cellobiose dehydrogenase-like cytochrome" evidence="2">
    <location>
        <begin position="47"/>
        <end position="212"/>
    </location>
</feature>
<dbReference type="PANTHER" id="PTHR47797:SF5">
    <property type="entry name" value="CELLOBIOSE DEHYDROGENASE CYTOCHROME DOMAIN-CONTAINING PROTEIN"/>
    <property type="match status" value="1"/>
</dbReference>
<evidence type="ECO:0000313" key="4">
    <source>
        <dbReference type="Proteomes" id="UP001287356"/>
    </source>
</evidence>
<proteinExistence type="predicted"/>
<dbReference type="AlphaFoldDB" id="A0AAE0NII0"/>
<keyword evidence="1" id="KW-0732">Signal</keyword>
<dbReference type="EMBL" id="JAULSN010000001">
    <property type="protein sequence ID" value="KAK3382080.1"/>
    <property type="molecule type" value="Genomic_DNA"/>
</dbReference>
<reference evidence="3" key="2">
    <citation type="submission" date="2023-06" db="EMBL/GenBank/DDBJ databases">
        <authorList>
            <consortium name="Lawrence Berkeley National Laboratory"/>
            <person name="Haridas S."/>
            <person name="Hensen N."/>
            <person name="Bonometti L."/>
            <person name="Westerberg I."/>
            <person name="Brannstrom I.O."/>
            <person name="Guillou S."/>
            <person name="Cros-Aarteil S."/>
            <person name="Calhoun S."/>
            <person name="Kuo A."/>
            <person name="Mondo S."/>
            <person name="Pangilinan J."/>
            <person name="Riley R."/>
            <person name="Labutti K."/>
            <person name="Andreopoulos B."/>
            <person name="Lipzen A."/>
            <person name="Chen C."/>
            <person name="Yanf M."/>
            <person name="Daum C."/>
            <person name="Ng V."/>
            <person name="Clum A."/>
            <person name="Steindorff A."/>
            <person name="Ohm R."/>
            <person name="Martin F."/>
            <person name="Silar P."/>
            <person name="Natvig D."/>
            <person name="Lalanne C."/>
            <person name="Gautier V."/>
            <person name="Ament-Velasquez S.L."/>
            <person name="Kruys A."/>
            <person name="Hutchinson M.I."/>
            <person name="Powell A.J."/>
            <person name="Barry K."/>
            <person name="Miller A.N."/>
            <person name="Grigoriev I.V."/>
            <person name="Debuchy R."/>
            <person name="Gladieux P."/>
            <person name="Thoren M.H."/>
            <person name="Johannesson H."/>
        </authorList>
    </citation>
    <scope>NUCLEOTIDE SEQUENCE</scope>
    <source>
        <strain evidence="3">CBS 958.72</strain>
    </source>
</reference>
<dbReference type="CDD" id="cd09630">
    <property type="entry name" value="CDH_like_cytochrome"/>
    <property type="match status" value="1"/>
</dbReference>
<protein>
    <recommendedName>
        <fullName evidence="2">Cellobiose dehydrogenase-like cytochrome domain-containing protein</fullName>
    </recommendedName>
</protein>
<feature type="signal peptide" evidence="1">
    <location>
        <begin position="1"/>
        <end position="21"/>
    </location>
</feature>
<evidence type="ECO:0000256" key="1">
    <source>
        <dbReference type="SAM" id="SignalP"/>
    </source>
</evidence>